<dbReference type="RefSeq" id="XP_062752069.1">
    <property type="nucleotide sequence ID" value="XM_062903850.1"/>
</dbReference>
<dbReference type="Proteomes" id="UP001273209">
    <property type="component" value="Unassembled WGS sequence"/>
</dbReference>
<name>A0AAE1I7M0_9HYPO</name>
<accession>A0AAE1I7M0</accession>
<dbReference type="GeneID" id="87923754"/>
<proteinExistence type="predicted"/>
<reference evidence="2" key="1">
    <citation type="submission" date="2023-11" db="EMBL/GenBank/DDBJ databases">
        <title>The genome sequences of three competitors of mushroom-forming fungi.</title>
        <authorList>
            <person name="Beijen E."/>
            <person name="Ohm R.A."/>
        </authorList>
    </citation>
    <scope>NUCLEOTIDE SEQUENCE</scope>
    <source>
        <strain evidence="2">CBS 100526</strain>
    </source>
</reference>
<organism evidence="2 3">
    <name type="scientific">Trichoderma aggressivum f. europaeum</name>
    <dbReference type="NCBI Taxonomy" id="173218"/>
    <lineage>
        <taxon>Eukaryota</taxon>
        <taxon>Fungi</taxon>
        <taxon>Dikarya</taxon>
        <taxon>Ascomycota</taxon>
        <taxon>Pezizomycotina</taxon>
        <taxon>Sordariomycetes</taxon>
        <taxon>Hypocreomycetidae</taxon>
        <taxon>Hypocreales</taxon>
        <taxon>Hypocreaceae</taxon>
        <taxon>Trichoderma</taxon>
    </lineage>
</organism>
<keyword evidence="3" id="KW-1185">Reference proteome</keyword>
<evidence type="ECO:0000313" key="3">
    <source>
        <dbReference type="Proteomes" id="UP001273209"/>
    </source>
</evidence>
<feature type="region of interest" description="Disordered" evidence="1">
    <location>
        <begin position="195"/>
        <end position="231"/>
    </location>
</feature>
<dbReference type="AlphaFoldDB" id="A0AAE1I7M0"/>
<comment type="caution">
    <text evidence="2">The sequence shown here is derived from an EMBL/GenBank/DDBJ whole genome shotgun (WGS) entry which is preliminary data.</text>
</comment>
<gene>
    <name evidence="2" type="ORF">Triagg1_8947</name>
</gene>
<dbReference type="EMBL" id="JAWRVG010000047">
    <property type="protein sequence ID" value="KAK4064760.1"/>
    <property type="molecule type" value="Genomic_DNA"/>
</dbReference>
<protein>
    <submittedName>
        <fullName evidence="2">Uncharacterized protein</fullName>
    </submittedName>
</protein>
<sequence>MSASLIAFVTGLKARTHAYWYQGADVKCLGCGWGSITWIYRKGGPHPWLKCVAIRFPPRNAQAGPVCRDFISLMSMGHLRRNVIVFPLIPAPVDSQTARDAVRGPKPLPSVAANRNEWKPYEYSSNRQHEATLRCHPPPVAYGNDGMASLASASLSFGCWGSQARGGRPRRLVLTARRAGLRFTTIYRQIGSVNRHNPDDLDVPPEPCPPLKTEAVGTKTAVRAEADEEPS</sequence>
<evidence type="ECO:0000256" key="1">
    <source>
        <dbReference type="SAM" id="MobiDB-lite"/>
    </source>
</evidence>
<evidence type="ECO:0000313" key="2">
    <source>
        <dbReference type="EMBL" id="KAK4064760.1"/>
    </source>
</evidence>